<accession>A0A853IBW1</accession>
<evidence type="ECO:0000313" key="1">
    <source>
        <dbReference type="EMBL" id="NYZ70499.1"/>
    </source>
</evidence>
<gene>
    <name evidence="1" type="ORF">H0A36_31305</name>
</gene>
<protein>
    <submittedName>
        <fullName evidence="1">Cobyrinic acid ac-diamide synthase</fullName>
    </submittedName>
</protein>
<dbReference type="Proteomes" id="UP000569732">
    <property type="component" value="Unassembled WGS sequence"/>
</dbReference>
<dbReference type="Gene3D" id="3.40.50.300">
    <property type="entry name" value="P-loop containing nucleotide triphosphate hydrolases"/>
    <property type="match status" value="1"/>
</dbReference>
<dbReference type="EMBL" id="JACCKB010000565">
    <property type="protein sequence ID" value="NYZ70499.1"/>
    <property type="molecule type" value="Genomic_DNA"/>
</dbReference>
<comment type="caution">
    <text evidence="1">The sequence shown here is derived from an EMBL/GenBank/DDBJ whole genome shotgun (WGS) entry which is preliminary data.</text>
</comment>
<dbReference type="InterPro" id="IPR027417">
    <property type="entry name" value="P-loop_NTPase"/>
</dbReference>
<evidence type="ECO:0000313" key="2">
    <source>
        <dbReference type="Proteomes" id="UP000569732"/>
    </source>
</evidence>
<keyword evidence="2" id="KW-1185">Reference proteome</keyword>
<proteinExistence type="predicted"/>
<reference evidence="1 2" key="1">
    <citation type="submission" date="2020-07" db="EMBL/GenBank/DDBJ databases">
        <title>Endozoicomonas sp. nov., isolated from sediment.</title>
        <authorList>
            <person name="Gu T."/>
        </authorList>
    </citation>
    <scope>NUCLEOTIDE SEQUENCE [LARGE SCALE GENOMIC DNA]</scope>
    <source>
        <strain evidence="1 2">SM1973</strain>
    </source>
</reference>
<name>A0A853IBW1_9GAMM</name>
<dbReference type="AlphaFoldDB" id="A0A853IBW1"/>
<feature type="non-terminal residue" evidence="1">
    <location>
        <position position="1"/>
    </location>
</feature>
<sequence>LKDYPEIELLSTVVGDRKAYRDAMSDGVGVVEMSNSKAKAEIQLLAQEIF</sequence>
<organism evidence="1 2">
    <name type="scientific">Spartinivicinus marinus</name>
    <dbReference type="NCBI Taxonomy" id="2994442"/>
    <lineage>
        <taxon>Bacteria</taxon>
        <taxon>Pseudomonadati</taxon>
        <taxon>Pseudomonadota</taxon>
        <taxon>Gammaproteobacteria</taxon>
        <taxon>Oceanospirillales</taxon>
        <taxon>Zooshikellaceae</taxon>
        <taxon>Spartinivicinus</taxon>
    </lineage>
</organism>